<dbReference type="PANTHER" id="PTHR41913:SF1">
    <property type="entry name" value="DUF1684 DOMAIN-CONTAINING PROTEIN"/>
    <property type="match status" value="1"/>
</dbReference>
<dbReference type="InterPro" id="IPR012467">
    <property type="entry name" value="DUF1684"/>
</dbReference>
<evidence type="ECO:0000313" key="2">
    <source>
        <dbReference type="EMBL" id="MBG9376059.1"/>
    </source>
</evidence>
<evidence type="ECO:0000256" key="1">
    <source>
        <dbReference type="SAM" id="SignalP"/>
    </source>
</evidence>
<evidence type="ECO:0000313" key="3">
    <source>
        <dbReference type="Proteomes" id="UP000628448"/>
    </source>
</evidence>
<feature type="chain" id="PRO_5037690718" evidence="1">
    <location>
        <begin position="20"/>
        <end position="199"/>
    </location>
</feature>
<protein>
    <submittedName>
        <fullName evidence="2">DUF1684 domain-containing protein</fullName>
    </submittedName>
</protein>
<gene>
    <name evidence="2" type="ORF">I5907_07425</name>
</gene>
<keyword evidence="1" id="KW-0732">Signal</keyword>
<dbReference type="PANTHER" id="PTHR41913">
    <property type="entry name" value="DUF1684 DOMAIN-CONTAINING PROTEIN"/>
    <property type="match status" value="1"/>
</dbReference>
<reference evidence="2" key="1">
    <citation type="submission" date="2020-11" db="EMBL/GenBank/DDBJ databases">
        <title>Bacterial whole genome sequence for Panacibacter sp. DH6.</title>
        <authorList>
            <person name="Le V."/>
            <person name="Ko S."/>
            <person name="Ahn C.-Y."/>
            <person name="Oh H.-M."/>
        </authorList>
    </citation>
    <scope>NUCLEOTIDE SEQUENCE</scope>
    <source>
        <strain evidence="2">DH6</strain>
    </source>
</reference>
<dbReference type="RefSeq" id="WP_196990081.1">
    <property type="nucleotide sequence ID" value="NZ_JADWYR010000001.1"/>
</dbReference>
<proteinExistence type="predicted"/>
<organism evidence="2 3">
    <name type="scientific">Panacibacter microcysteis</name>
    <dbReference type="NCBI Taxonomy" id="2793269"/>
    <lineage>
        <taxon>Bacteria</taxon>
        <taxon>Pseudomonadati</taxon>
        <taxon>Bacteroidota</taxon>
        <taxon>Chitinophagia</taxon>
        <taxon>Chitinophagales</taxon>
        <taxon>Chitinophagaceae</taxon>
        <taxon>Panacibacter</taxon>
    </lineage>
</organism>
<keyword evidence="3" id="KW-1185">Reference proteome</keyword>
<dbReference type="Proteomes" id="UP000628448">
    <property type="component" value="Unassembled WGS sequence"/>
</dbReference>
<name>A0A931E884_9BACT</name>
<accession>A0A931E884</accession>
<sequence length="199" mass="22839">MRKLLMLLLCSIFLTAVHAQPDTAILNDIHRFQEELLHEYSTDSLSPLSADAKKEFKGIHFFPAAMQYVVTASFVRTKGEKMFEMPTSGSVTKKYVKYGEAHFSIDGKPYKLNVYQSVSLTKQRQYRNYLFIPFRDATSGKETYGGGRYIDLTIPRADTMIINFNKAYHPYCAYTEGYNCPIPPRENYIPVKIEAGVKY</sequence>
<comment type="caution">
    <text evidence="2">The sequence shown here is derived from an EMBL/GenBank/DDBJ whole genome shotgun (WGS) entry which is preliminary data.</text>
</comment>
<feature type="signal peptide" evidence="1">
    <location>
        <begin position="1"/>
        <end position="19"/>
    </location>
</feature>
<dbReference type="AlphaFoldDB" id="A0A931E884"/>
<dbReference type="EMBL" id="JADWYR010000001">
    <property type="protein sequence ID" value="MBG9376059.1"/>
    <property type="molecule type" value="Genomic_DNA"/>
</dbReference>
<dbReference type="Pfam" id="PF07920">
    <property type="entry name" value="DUF1684"/>
    <property type="match status" value="1"/>
</dbReference>